<evidence type="ECO:0000256" key="1">
    <source>
        <dbReference type="ARBA" id="ARBA00022741"/>
    </source>
</evidence>
<accession>A0A0K1EU31</accession>
<proteinExistence type="predicted"/>
<sequence>MAPSFRPSIYAIDFGTSNSLLAAASADATCPPIPLDDAAADPTILRSVLFFDHENRFSCGARAIRDFVDHGMQGRLIRSTKKYLPDRSFSGTQIGSRTLSIEELIGRFLRTMRERADAHFGVTVERVLLGRPARFAGGPNEDRLAEERLERAAKLAGFQEVSFCPEPVAAAHDVRLDEDRASLVLIADFGGGTSDFTVVRMQGHTLDPAGVLALGGVSVAGDALDGSLMRHKISRHFGAEVTYKVPLGSNVLTMPRAIVEKLCSPADMTTLQHRDVLAFLRDVKAWSLGGEDRERMDQLLCLVEDALAFRVFEAIERTKCALSESPTATFHFSYPSVEIHEDVRRHEFETGSSRAIDTIVQSLDTTVDAAGVSFDDIDVVCCTGGTARVPRIAQALEERFGASKMRRLRSFHSVVQGLAERARQLAA</sequence>
<dbReference type="SUPFAM" id="SSF53067">
    <property type="entry name" value="Actin-like ATPase domain"/>
    <property type="match status" value="2"/>
</dbReference>
<dbReference type="KEGG" id="ccro:CMC5_083680"/>
<dbReference type="STRING" id="52.CMC5_083680"/>
<dbReference type="PANTHER" id="PTHR19375">
    <property type="entry name" value="HEAT SHOCK PROTEIN 70KDA"/>
    <property type="match status" value="1"/>
</dbReference>
<dbReference type="Pfam" id="PF00012">
    <property type="entry name" value="HSP70"/>
    <property type="match status" value="2"/>
</dbReference>
<dbReference type="InterPro" id="IPR013126">
    <property type="entry name" value="Hsp_70_fam"/>
</dbReference>
<name>A0A0K1EU31_CHOCO</name>
<dbReference type="GO" id="GO:0140662">
    <property type="term" value="F:ATP-dependent protein folding chaperone"/>
    <property type="evidence" value="ECO:0007669"/>
    <property type="project" value="InterPro"/>
</dbReference>
<organism evidence="3 4">
    <name type="scientific">Chondromyces crocatus</name>
    <dbReference type="NCBI Taxonomy" id="52"/>
    <lineage>
        <taxon>Bacteria</taxon>
        <taxon>Pseudomonadati</taxon>
        <taxon>Myxococcota</taxon>
        <taxon>Polyangia</taxon>
        <taxon>Polyangiales</taxon>
        <taxon>Polyangiaceae</taxon>
        <taxon>Chondromyces</taxon>
    </lineage>
</organism>
<evidence type="ECO:0000313" key="4">
    <source>
        <dbReference type="Proteomes" id="UP000067626"/>
    </source>
</evidence>
<keyword evidence="2" id="KW-0067">ATP-binding</keyword>
<dbReference type="EMBL" id="CP012159">
    <property type="protein sequence ID" value="AKT44128.1"/>
    <property type="molecule type" value="Genomic_DNA"/>
</dbReference>
<keyword evidence="4" id="KW-1185">Reference proteome</keyword>
<dbReference type="InterPro" id="IPR043129">
    <property type="entry name" value="ATPase_NBD"/>
</dbReference>
<protein>
    <submittedName>
        <fullName evidence="3">Molecular chaperone</fullName>
    </submittedName>
</protein>
<gene>
    <name evidence="3" type="ORF">CMC5_083680</name>
</gene>
<dbReference type="PATRIC" id="fig|52.7.peg.9196"/>
<dbReference type="Gene3D" id="3.90.640.10">
    <property type="entry name" value="Actin, Chain A, domain 4"/>
    <property type="match status" value="2"/>
</dbReference>
<dbReference type="RefSeq" id="WP_050435514.1">
    <property type="nucleotide sequence ID" value="NZ_CP012159.1"/>
</dbReference>
<dbReference type="GO" id="GO:0005524">
    <property type="term" value="F:ATP binding"/>
    <property type="evidence" value="ECO:0007669"/>
    <property type="project" value="UniProtKB-KW"/>
</dbReference>
<evidence type="ECO:0000256" key="2">
    <source>
        <dbReference type="ARBA" id="ARBA00022840"/>
    </source>
</evidence>
<keyword evidence="1" id="KW-0547">Nucleotide-binding</keyword>
<dbReference type="Proteomes" id="UP000067626">
    <property type="component" value="Chromosome"/>
</dbReference>
<dbReference type="Gene3D" id="3.30.420.40">
    <property type="match status" value="3"/>
</dbReference>
<reference evidence="3 4" key="1">
    <citation type="submission" date="2015-07" db="EMBL/GenBank/DDBJ databases">
        <title>Genome analysis of myxobacterium Chondromyces crocatus Cm c5 reveals a high potential for natural compound synthesis and the genetic basis for the loss of fruiting body formation.</title>
        <authorList>
            <person name="Zaburannyi N."/>
            <person name="Bunk B."/>
            <person name="Maier J."/>
            <person name="Overmann J."/>
            <person name="Mueller R."/>
        </authorList>
    </citation>
    <scope>NUCLEOTIDE SEQUENCE [LARGE SCALE GENOMIC DNA]</scope>
    <source>
        <strain evidence="3 4">Cm c5</strain>
    </source>
</reference>
<dbReference type="AlphaFoldDB" id="A0A0K1EU31"/>
<dbReference type="OrthoDB" id="9807934at2"/>
<evidence type="ECO:0000313" key="3">
    <source>
        <dbReference type="EMBL" id="AKT44128.1"/>
    </source>
</evidence>